<organism evidence="1 2">
    <name type="scientific">Pseudomonas orientalis</name>
    <dbReference type="NCBI Taxonomy" id="76758"/>
    <lineage>
        <taxon>Bacteria</taxon>
        <taxon>Pseudomonadati</taxon>
        <taxon>Pseudomonadota</taxon>
        <taxon>Gammaproteobacteria</taxon>
        <taxon>Pseudomonadales</taxon>
        <taxon>Pseudomonadaceae</taxon>
        <taxon>Pseudomonas</taxon>
    </lineage>
</organism>
<evidence type="ECO:0000313" key="1">
    <source>
        <dbReference type="EMBL" id="SDU07932.1"/>
    </source>
</evidence>
<accession>A0A8B3XXZ9</accession>
<sequence length="44" mass="4801">MKAYGGTNPVEFAILREGDPDQRMETLGTWWTPVKAAFSTGSPS</sequence>
<dbReference type="AlphaFoldDB" id="A0A8B3XXZ9"/>
<gene>
    <name evidence="1" type="ORF">SAMN04490197_2636</name>
</gene>
<dbReference type="EMBL" id="LT629782">
    <property type="protein sequence ID" value="SDU07932.1"/>
    <property type="molecule type" value="Genomic_DNA"/>
</dbReference>
<protein>
    <submittedName>
        <fullName evidence="1">Uncharacterized protein</fullName>
    </submittedName>
</protein>
<proteinExistence type="predicted"/>
<name>A0A8B3XXZ9_9PSED</name>
<reference evidence="1 2" key="1">
    <citation type="submission" date="2016-10" db="EMBL/GenBank/DDBJ databases">
        <authorList>
            <person name="Varghese N."/>
            <person name="Submissions S."/>
        </authorList>
    </citation>
    <scope>NUCLEOTIDE SEQUENCE [LARGE SCALE GENOMIC DNA]</scope>
    <source>
        <strain evidence="1 2">BS2775</strain>
    </source>
</reference>
<dbReference type="Proteomes" id="UP000183653">
    <property type="component" value="Chromosome I"/>
</dbReference>
<evidence type="ECO:0000313" key="2">
    <source>
        <dbReference type="Proteomes" id="UP000183653"/>
    </source>
</evidence>
<keyword evidence="2" id="KW-1185">Reference proteome</keyword>